<protein>
    <submittedName>
        <fullName evidence="1">Uncharacterized conserved protein</fullName>
    </submittedName>
</protein>
<evidence type="ECO:0000313" key="1">
    <source>
        <dbReference type="EMBL" id="BBN70219.1"/>
    </source>
</evidence>
<feature type="non-terminal residue" evidence="1">
    <location>
        <position position="351"/>
    </location>
</feature>
<name>A0A5H2XUV6_PRUDU</name>
<sequence length="351" mass="37887">MRATPKFSVRINLITSDSERLQEEGNGERESRVISRVFITHAFPSVQSISMGGGVMRAAAKVAGIGGMLRGAPVPSPSGQSIRKASIPVAATLTAENVGGVDVSPIEKTALDAMDDFVDWQVVGAAGEELVMSAGKPMPRVVFDAAPSFKEARKATTELKDALDKIYLSSPKSTEFGEQSAANKVSGLSQIMNPEPEEVESLLLTRTSVPKHAFQAFEMLSRSAEAQNVVASIASDPNIWNAMMENSAVKQFLESNKNYNLYEPEYALDTEFSDPVSPKKHEDKDKSDGFEAVLCGFVQKIKLTVDRWVGDLSTYIQNIFPSPAENGDADENGNTKTVASAFMGLAIMARK</sequence>
<dbReference type="AlphaFoldDB" id="A0A5H2XUV6"/>
<dbReference type="PANTHER" id="PTHR33625">
    <property type="entry name" value="OS08G0179900 PROTEIN"/>
    <property type="match status" value="1"/>
</dbReference>
<dbReference type="EMBL" id="AP021784">
    <property type="protein sequence ID" value="BBN70219.1"/>
    <property type="molecule type" value="Genomic_DNA"/>
</dbReference>
<accession>A0A5H2XUV6</accession>
<reference evidence="1" key="1">
    <citation type="journal article" date="2019" name="Science">
        <title>Mutation of a bHLH transcription factor allowed almond domestication.</title>
        <authorList>
            <person name="Sanchez-Perez R."/>
            <person name="Pavan S."/>
            <person name="Mazzeo R."/>
            <person name="Moldovan C."/>
            <person name="Aiese Cigliano R."/>
            <person name="Del Cueto J."/>
            <person name="Ricciardi F."/>
            <person name="Lotti C."/>
            <person name="Ricciardi L."/>
            <person name="Dicenta F."/>
            <person name="Lopez-Marques R.L."/>
            <person name="Lindberg Moller B."/>
        </authorList>
    </citation>
    <scope>NUCLEOTIDE SEQUENCE</scope>
</reference>
<dbReference type="PANTHER" id="PTHR33625:SF4">
    <property type="entry name" value="OS08G0179900 PROTEIN"/>
    <property type="match status" value="1"/>
</dbReference>
<gene>
    <name evidence="1" type="ORF">Prudu_1447S000500</name>
</gene>
<proteinExistence type="predicted"/>
<organism evidence="1">
    <name type="scientific">Prunus dulcis</name>
    <name type="common">Almond</name>
    <name type="synonym">Amygdalus dulcis</name>
    <dbReference type="NCBI Taxonomy" id="3755"/>
    <lineage>
        <taxon>Eukaryota</taxon>
        <taxon>Viridiplantae</taxon>
        <taxon>Streptophyta</taxon>
        <taxon>Embryophyta</taxon>
        <taxon>Tracheophyta</taxon>
        <taxon>Spermatophyta</taxon>
        <taxon>Magnoliopsida</taxon>
        <taxon>eudicotyledons</taxon>
        <taxon>Gunneridae</taxon>
        <taxon>Pentapetalae</taxon>
        <taxon>rosids</taxon>
        <taxon>fabids</taxon>
        <taxon>Rosales</taxon>
        <taxon>Rosaceae</taxon>
        <taxon>Amygdaloideae</taxon>
        <taxon>Amygdaleae</taxon>
        <taxon>Prunus</taxon>
    </lineage>
</organism>